<protein>
    <submittedName>
        <fullName evidence="1">Uncharacterized protein</fullName>
    </submittedName>
</protein>
<gene>
    <name evidence="1" type="ORF">SADFL11_00021600</name>
</gene>
<dbReference type="EMBL" id="ACCU02000004">
    <property type="protein sequence ID" value="RMX61799.1"/>
    <property type="molecule type" value="Genomic_DNA"/>
</dbReference>
<dbReference type="Proteomes" id="UP000004703">
    <property type="component" value="Chromosome"/>
</dbReference>
<sequence length="58" mass="6638">MQWRLAGMFHVVVVFQGLRAPDNLKIVLAFPFRTLKWVHSFLQCSQKIAGIKSLTPVL</sequence>
<proteinExistence type="predicted"/>
<accession>A0A5E8UWQ9</accession>
<comment type="caution">
    <text evidence="1">The sequence shown here is derived from an EMBL/GenBank/DDBJ whole genome shotgun (WGS) entry which is preliminary data.</text>
</comment>
<evidence type="ECO:0000313" key="2">
    <source>
        <dbReference type="Proteomes" id="UP000004703"/>
    </source>
</evidence>
<evidence type="ECO:0000313" key="1">
    <source>
        <dbReference type="EMBL" id="RMX61799.1"/>
    </source>
</evidence>
<name>A0A5E8UWQ9_ROSAD</name>
<reference evidence="1 2" key="1">
    <citation type="submission" date="2008-01" db="EMBL/GenBank/DDBJ databases">
        <authorList>
            <person name="Wagner-Dobler I."/>
            <person name="Ferriera S."/>
            <person name="Johnson J."/>
            <person name="Kravitz S."/>
            <person name="Beeson K."/>
            <person name="Sutton G."/>
            <person name="Rogers Y.-H."/>
            <person name="Friedman R."/>
            <person name="Frazier M."/>
            <person name="Venter J.C."/>
        </authorList>
    </citation>
    <scope>NUCLEOTIDE SEQUENCE [LARGE SCALE GENOMIC DNA]</scope>
    <source>
        <strain evidence="2">DSM 17067 / NCIMB 14079 / DFL-11</strain>
    </source>
</reference>
<reference evidence="1 2" key="2">
    <citation type="submission" date="2013-04" db="EMBL/GenBank/DDBJ databases">
        <authorList>
            <person name="Fiebig A."/>
            <person name="Pradella S."/>
            <person name="Wagner-Doebler I."/>
        </authorList>
    </citation>
    <scope>NUCLEOTIDE SEQUENCE [LARGE SCALE GENOMIC DNA]</scope>
    <source>
        <strain evidence="2">DSM 17067 / NCIMB 14079 / DFL-11</strain>
    </source>
</reference>
<organism evidence="1 2">
    <name type="scientific">Roseibium alexandrii (strain DSM 17067 / NCIMB 14079 / DFL-11)</name>
    <name type="common">Labrenzia alexandrii</name>
    <dbReference type="NCBI Taxonomy" id="244592"/>
    <lineage>
        <taxon>Bacteria</taxon>
        <taxon>Pseudomonadati</taxon>
        <taxon>Pseudomonadota</taxon>
        <taxon>Alphaproteobacteria</taxon>
        <taxon>Hyphomicrobiales</taxon>
        <taxon>Stappiaceae</taxon>
        <taxon>Roseibium</taxon>
    </lineage>
</organism>
<dbReference type="AlphaFoldDB" id="A0A5E8UWQ9"/>